<dbReference type="Proteomes" id="UP000187203">
    <property type="component" value="Unassembled WGS sequence"/>
</dbReference>
<evidence type="ECO:0000313" key="1">
    <source>
        <dbReference type="EMBL" id="OMP07764.1"/>
    </source>
</evidence>
<name>A0A1R3KL22_9ROSI</name>
<reference evidence="2" key="1">
    <citation type="submission" date="2013-09" db="EMBL/GenBank/DDBJ databases">
        <title>Corchorus olitorius genome sequencing.</title>
        <authorList>
            <person name="Alam M."/>
            <person name="Haque M.S."/>
            <person name="Islam M.S."/>
            <person name="Emdad E.M."/>
            <person name="Islam M.M."/>
            <person name="Ahmed B."/>
            <person name="Halim A."/>
            <person name="Hossen Q.M.M."/>
            <person name="Hossain M.Z."/>
            <person name="Ahmed R."/>
            <person name="Khan M.M."/>
            <person name="Islam R."/>
            <person name="Rashid M.M."/>
            <person name="Khan S.A."/>
            <person name="Rahman M.S."/>
            <person name="Alam M."/>
            <person name="Yahiya A.S."/>
            <person name="Khan M.S."/>
            <person name="Azam M.S."/>
            <person name="Haque T."/>
            <person name="Lashkar M.Z.H."/>
            <person name="Akhand A.I."/>
            <person name="Morshed G."/>
            <person name="Roy S."/>
            <person name="Uddin K.S."/>
            <person name="Rabeya T."/>
            <person name="Hossain A.S."/>
            <person name="Chowdhury A."/>
            <person name="Snigdha A.R."/>
            <person name="Mortoza M.S."/>
            <person name="Matin S.A."/>
            <person name="Hoque S.M.E."/>
            <person name="Islam M.K."/>
            <person name="Roy D.K."/>
            <person name="Haider R."/>
            <person name="Moosa M.M."/>
            <person name="Elias S.M."/>
            <person name="Hasan A.M."/>
            <person name="Jahan S."/>
            <person name="Shafiuddin M."/>
            <person name="Mahmood N."/>
            <person name="Shommy N.S."/>
        </authorList>
    </citation>
    <scope>NUCLEOTIDE SEQUENCE [LARGE SCALE GENOMIC DNA]</scope>
    <source>
        <strain evidence="2">cv. O-4</strain>
    </source>
</reference>
<keyword evidence="2" id="KW-1185">Reference proteome</keyword>
<gene>
    <name evidence="1" type="ORF">COLO4_07068</name>
</gene>
<proteinExistence type="predicted"/>
<protein>
    <submittedName>
        <fullName evidence="1">Uncharacterized protein</fullName>
    </submittedName>
</protein>
<dbReference type="EMBL" id="AWUE01013061">
    <property type="protein sequence ID" value="OMP07764.1"/>
    <property type="molecule type" value="Genomic_DNA"/>
</dbReference>
<accession>A0A1R3KL22</accession>
<sequence>MIEREKIVKRERRKVSPVEWEDGEKLFSVALEWNMPKFATVHTHTPSLQDKIVEPRLGI</sequence>
<organism evidence="1 2">
    <name type="scientific">Corchorus olitorius</name>
    <dbReference type="NCBI Taxonomy" id="93759"/>
    <lineage>
        <taxon>Eukaryota</taxon>
        <taxon>Viridiplantae</taxon>
        <taxon>Streptophyta</taxon>
        <taxon>Embryophyta</taxon>
        <taxon>Tracheophyta</taxon>
        <taxon>Spermatophyta</taxon>
        <taxon>Magnoliopsida</taxon>
        <taxon>eudicotyledons</taxon>
        <taxon>Gunneridae</taxon>
        <taxon>Pentapetalae</taxon>
        <taxon>rosids</taxon>
        <taxon>malvids</taxon>
        <taxon>Malvales</taxon>
        <taxon>Malvaceae</taxon>
        <taxon>Grewioideae</taxon>
        <taxon>Apeibeae</taxon>
        <taxon>Corchorus</taxon>
    </lineage>
</organism>
<comment type="caution">
    <text evidence="1">The sequence shown here is derived from an EMBL/GenBank/DDBJ whole genome shotgun (WGS) entry which is preliminary data.</text>
</comment>
<dbReference type="AlphaFoldDB" id="A0A1R3KL22"/>
<evidence type="ECO:0000313" key="2">
    <source>
        <dbReference type="Proteomes" id="UP000187203"/>
    </source>
</evidence>